<organism evidence="6 7">
    <name type="scientific">Daphnia magna</name>
    <dbReference type="NCBI Taxonomy" id="35525"/>
    <lineage>
        <taxon>Eukaryota</taxon>
        <taxon>Metazoa</taxon>
        <taxon>Ecdysozoa</taxon>
        <taxon>Arthropoda</taxon>
        <taxon>Crustacea</taxon>
        <taxon>Branchiopoda</taxon>
        <taxon>Diplostraca</taxon>
        <taxon>Cladocera</taxon>
        <taxon>Anomopoda</taxon>
        <taxon>Daphniidae</taxon>
        <taxon>Daphnia</taxon>
    </lineage>
</organism>
<dbReference type="OrthoDB" id="5563016at2759"/>
<protein>
    <recommendedName>
        <fullName evidence="8">Phosphatase and actin regulator</fullName>
    </recommendedName>
</protein>
<sequence>MFPFCLFTRPLRFGISLGGGSSNSNGNSTSNNGAVNGGTAHDHNHNMQLKADNNNRDPSAAGGHAVGHHHHNPAASHHHHHPPPPPPPAKGQRPTYLPVPVTAPVQCDYDSDESDGPILYRDDDEENMSEEGKKPDSTSCFGKTQHYDMTRKTITAKLNARIARKDSLALKLAMRPDRQELIERGILHAQTERERHMQRETIGARLTRRLSLRPTQEELEERNILKSKCLVSRDLNETLSNGCTRCFVFLFLPFFGNQIGTSPAEEKKEREEKKMTLFRKLSFRPTVEELKARKIIRFNDYVEVADAQDYDRRADRPWTRLTPQEKAAIRKELNDFKSTEMMVHVDSLYMIRSIPQMSCPILLTDELCDTCK</sequence>
<comment type="caution">
    <text evidence="6">The sequence shown here is derived from an EMBL/GenBank/DDBJ whole genome shotgun (WGS) entry which is preliminary data.</text>
</comment>
<dbReference type="AlphaFoldDB" id="A0A162CAY1"/>
<dbReference type="PROSITE" id="PS51073">
    <property type="entry name" value="RPEL"/>
    <property type="match status" value="2"/>
</dbReference>
<dbReference type="GO" id="GO:0030036">
    <property type="term" value="P:actin cytoskeleton organization"/>
    <property type="evidence" value="ECO:0007669"/>
    <property type="project" value="TreeGrafter"/>
</dbReference>
<proteinExistence type="inferred from homology"/>
<keyword evidence="3" id="KW-0009">Actin-binding</keyword>
<keyword evidence="7" id="KW-1185">Reference proteome</keyword>
<dbReference type="Gene3D" id="6.10.140.2130">
    <property type="match status" value="1"/>
</dbReference>
<dbReference type="SMART" id="SM00707">
    <property type="entry name" value="RPEL"/>
    <property type="match status" value="3"/>
</dbReference>
<dbReference type="EMBL" id="LRGB01003372">
    <property type="protein sequence ID" value="KZS03071.1"/>
    <property type="molecule type" value="Genomic_DNA"/>
</dbReference>
<accession>A0A162CAY1</accession>
<comment type="similarity">
    <text evidence="1">Belongs to the phosphatase and actin regulator family.</text>
</comment>
<dbReference type="PANTHER" id="PTHR12751:SF18">
    <property type="entry name" value="PHOSPHATASE AND ACTIN REGULATOR 1"/>
    <property type="match status" value="1"/>
</dbReference>
<feature type="compositionally biased region" description="Low complexity" evidence="5">
    <location>
        <begin position="22"/>
        <end position="38"/>
    </location>
</feature>
<dbReference type="Gene3D" id="6.10.140.1750">
    <property type="match status" value="1"/>
</dbReference>
<dbReference type="GO" id="GO:0003779">
    <property type="term" value="F:actin binding"/>
    <property type="evidence" value="ECO:0007669"/>
    <property type="project" value="UniProtKB-KW"/>
</dbReference>
<evidence type="ECO:0008006" key="8">
    <source>
        <dbReference type="Google" id="ProtNLM"/>
    </source>
</evidence>
<evidence type="ECO:0000256" key="2">
    <source>
        <dbReference type="ARBA" id="ARBA00022737"/>
    </source>
</evidence>
<evidence type="ECO:0000256" key="5">
    <source>
        <dbReference type="SAM" id="MobiDB-lite"/>
    </source>
</evidence>
<evidence type="ECO:0000313" key="7">
    <source>
        <dbReference type="Proteomes" id="UP000076858"/>
    </source>
</evidence>
<reference evidence="6 7" key="1">
    <citation type="submission" date="2016-03" db="EMBL/GenBank/DDBJ databases">
        <title>EvidentialGene: Evidence-directed Construction of Genes on Genomes.</title>
        <authorList>
            <person name="Gilbert D.G."/>
            <person name="Choi J.-H."/>
            <person name="Mockaitis K."/>
            <person name="Colbourne J."/>
            <person name="Pfrender M."/>
        </authorList>
    </citation>
    <scope>NUCLEOTIDE SEQUENCE [LARGE SCALE GENOMIC DNA]</scope>
    <source>
        <strain evidence="6 7">Xinb3</strain>
        <tissue evidence="6">Complete organism</tissue>
    </source>
</reference>
<dbReference type="STRING" id="35525.A0A162CAY1"/>
<gene>
    <name evidence="6" type="ORF">APZ42_034312</name>
</gene>
<evidence type="ECO:0000256" key="1">
    <source>
        <dbReference type="ARBA" id="ARBA00009795"/>
    </source>
</evidence>
<name>A0A162CAY1_9CRUS</name>
<dbReference type="Proteomes" id="UP000076858">
    <property type="component" value="Unassembled WGS sequence"/>
</dbReference>
<feature type="repeat" description="RPEL" evidence="4">
    <location>
        <begin position="204"/>
        <end position="229"/>
    </location>
</feature>
<dbReference type="InterPro" id="IPR004018">
    <property type="entry name" value="RPEL_repeat"/>
</dbReference>
<keyword evidence="2" id="KW-0677">Repeat</keyword>
<feature type="repeat" description="RPEL" evidence="4">
    <location>
        <begin position="166"/>
        <end position="191"/>
    </location>
</feature>
<evidence type="ECO:0000256" key="4">
    <source>
        <dbReference type="PROSITE-ProRule" id="PRU00401"/>
    </source>
</evidence>
<dbReference type="Pfam" id="PF02755">
    <property type="entry name" value="RPEL"/>
    <property type="match status" value="3"/>
</dbReference>
<evidence type="ECO:0000256" key="3">
    <source>
        <dbReference type="ARBA" id="ARBA00023203"/>
    </source>
</evidence>
<feature type="compositionally biased region" description="Basic residues" evidence="5">
    <location>
        <begin position="66"/>
        <end position="82"/>
    </location>
</feature>
<dbReference type="PANTHER" id="PTHR12751">
    <property type="entry name" value="PHOSPHATASE AND ACTIN REGULATOR PHACTR"/>
    <property type="match status" value="1"/>
</dbReference>
<evidence type="ECO:0000313" key="6">
    <source>
        <dbReference type="EMBL" id="KZS03071.1"/>
    </source>
</evidence>
<feature type="region of interest" description="Disordered" evidence="5">
    <location>
        <begin position="18"/>
        <end position="144"/>
    </location>
</feature>